<dbReference type="InterPro" id="IPR001001">
    <property type="entry name" value="DNA_polIII_beta"/>
</dbReference>
<dbReference type="EMBL" id="LCPF01000001">
    <property type="protein sequence ID" value="KKU91566.1"/>
    <property type="molecule type" value="Genomic_DNA"/>
</dbReference>
<keyword evidence="4 9" id="KW-0808">Transferase</keyword>
<dbReference type="Proteomes" id="UP000034956">
    <property type="component" value="Unassembled WGS sequence"/>
</dbReference>
<organism evidence="13 14">
    <name type="scientific">Candidatus Jorgensenbacteria bacterium GW2011_GWA1_48_11</name>
    <dbReference type="NCBI Taxonomy" id="1618660"/>
    <lineage>
        <taxon>Bacteria</taxon>
        <taxon>Candidatus Joergenseniibacteriota</taxon>
    </lineage>
</organism>
<dbReference type="InterPro" id="IPR022635">
    <property type="entry name" value="DNA_polIII_beta_C"/>
</dbReference>
<dbReference type="Pfam" id="PF00712">
    <property type="entry name" value="DNA_pol3_beta"/>
    <property type="match status" value="1"/>
</dbReference>
<evidence type="ECO:0000313" key="14">
    <source>
        <dbReference type="Proteomes" id="UP000034956"/>
    </source>
</evidence>
<dbReference type="InterPro" id="IPR022634">
    <property type="entry name" value="DNA_polIII_beta_N"/>
</dbReference>
<sequence>MKLIILKNNLLEGLTAVERSVGENVNLPILKNILLKADGNKIILTATNLELATRYLISGKIIENGEITVLHSVFMNIVRNLPAERITLENKEKQLLITAENYEAVVQGQDPREYPIIPTIQNKKEYLKIAVSVLSDALAKVVVAVQFSDIRPEISGIFFRYSNQTLTLVGTDGFRLTEKRLEANRLESTVNEASVIVPLKTANELLRILKTEEDLSVFFDPNQILFKTQNLEIISHLIDGHFPEYQAIVPKQLLNEAVLSRIEFMNAVKLTSAFAGRSNDITVKVGDNKKFLEIYCASSALGENRYRVPIKLKGDKFSAAFNWRYLLDGLKIYESEEITLGVNSGDKAVVIKNQNEANQLYVLMPIRA</sequence>
<comment type="subunit">
    <text evidence="9">Forms a ring-shaped head-to-tail homodimer around DNA.</text>
</comment>
<evidence type="ECO:0000259" key="11">
    <source>
        <dbReference type="Pfam" id="PF02767"/>
    </source>
</evidence>
<keyword evidence="3 9" id="KW-0963">Cytoplasm</keyword>
<evidence type="ECO:0000256" key="5">
    <source>
        <dbReference type="ARBA" id="ARBA00022695"/>
    </source>
</evidence>
<protein>
    <recommendedName>
        <fullName evidence="9">Beta sliding clamp</fullName>
    </recommendedName>
</protein>
<evidence type="ECO:0000256" key="1">
    <source>
        <dbReference type="ARBA" id="ARBA00004496"/>
    </source>
</evidence>
<gene>
    <name evidence="13" type="ORF">UY23_C0001G0172</name>
</gene>
<evidence type="ECO:0000256" key="7">
    <source>
        <dbReference type="ARBA" id="ARBA00022932"/>
    </source>
</evidence>
<dbReference type="GO" id="GO:0003677">
    <property type="term" value="F:DNA binding"/>
    <property type="evidence" value="ECO:0007669"/>
    <property type="project" value="UniProtKB-UniRule"/>
</dbReference>
<dbReference type="GO" id="GO:0006271">
    <property type="term" value="P:DNA strand elongation involved in DNA replication"/>
    <property type="evidence" value="ECO:0007669"/>
    <property type="project" value="TreeGrafter"/>
</dbReference>
<dbReference type="SMART" id="SM00480">
    <property type="entry name" value="POL3Bc"/>
    <property type="match status" value="1"/>
</dbReference>
<comment type="caution">
    <text evidence="13">The sequence shown here is derived from an EMBL/GenBank/DDBJ whole genome shotgun (WGS) entry which is preliminary data.</text>
</comment>
<comment type="subcellular location">
    <subcellularLocation>
        <location evidence="1 9">Cytoplasm</location>
    </subcellularLocation>
</comment>
<dbReference type="PANTHER" id="PTHR30478:SF0">
    <property type="entry name" value="BETA SLIDING CLAMP"/>
    <property type="match status" value="1"/>
</dbReference>
<dbReference type="NCBIfam" id="TIGR00663">
    <property type="entry name" value="dnan"/>
    <property type="match status" value="1"/>
</dbReference>
<dbReference type="SUPFAM" id="SSF55979">
    <property type="entry name" value="DNA clamp"/>
    <property type="match status" value="3"/>
</dbReference>
<keyword evidence="8" id="KW-0238">DNA-binding</keyword>
<evidence type="ECO:0000256" key="4">
    <source>
        <dbReference type="ARBA" id="ARBA00022679"/>
    </source>
</evidence>
<dbReference type="CDD" id="cd00140">
    <property type="entry name" value="beta_clamp"/>
    <property type="match status" value="1"/>
</dbReference>
<feature type="domain" description="DNA polymerase III beta sliding clamp central" evidence="11">
    <location>
        <begin position="129"/>
        <end position="244"/>
    </location>
</feature>
<name>A0A0G1UBM6_9BACT</name>
<keyword evidence="5 9" id="KW-0548">Nucleotidyltransferase</keyword>
<accession>A0A0G1UBM6</accession>
<dbReference type="Pfam" id="PF02767">
    <property type="entry name" value="DNA_pol3_beta_2"/>
    <property type="match status" value="1"/>
</dbReference>
<evidence type="ECO:0000256" key="3">
    <source>
        <dbReference type="ARBA" id="ARBA00022490"/>
    </source>
</evidence>
<comment type="similarity">
    <text evidence="2 9">Belongs to the beta sliding clamp family.</text>
</comment>
<evidence type="ECO:0000259" key="12">
    <source>
        <dbReference type="Pfam" id="PF02768"/>
    </source>
</evidence>
<feature type="domain" description="DNA polymerase III beta sliding clamp N-terminal" evidence="10">
    <location>
        <begin position="1"/>
        <end position="118"/>
    </location>
</feature>
<dbReference type="GO" id="GO:0003887">
    <property type="term" value="F:DNA-directed DNA polymerase activity"/>
    <property type="evidence" value="ECO:0007669"/>
    <property type="project" value="UniProtKB-UniRule"/>
</dbReference>
<dbReference type="Gene3D" id="3.70.10.10">
    <property type="match status" value="1"/>
</dbReference>
<dbReference type="PANTHER" id="PTHR30478">
    <property type="entry name" value="DNA POLYMERASE III SUBUNIT BETA"/>
    <property type="match status" value="1"/>
</dbReference>
<keyword evidence="6 9" id="KW-0235">DNA replication</keyword>
<comment type="function">
    <text evidence="9">Confers DNA tethering and processivity to DNA polymerases and other proteins. Acts as a clamp, forming a ring around DNA (a reaction catalyzed by the clamp-loading complex) which diffuses in an ATP-independent manner freely and bidirectionally along dsDNA. Initially characterized for its ability to contact the catalytic subunit of DNA polymerase III (Pol III), a complex, multichain enzyme responsible for most of the replicative synthesis in bacteria; Pol III exhibits 3'-5' exonuclease proofreading activity. The beta chain is required for initiation of replication as well as for processivity of DNA replication.</text>
</comment>
<feature type="domain" description="DNA polymerase III beta sliding clamp C-terminal" evidence="12">
    <location>
        <begin position="248"/>
        <end position="367"/>
    </location>
</feature>
<dbReference type="InterPro" id="IPR022637">
    <property type="entry name" value="DNA_polIII_beta_cen"/>
</dbReference>
<evidence type="ECO:0000256" key="9">
    <source>
        <dbReference type="PIRNR" id="PIRNR000804"/>
    </source>
</evidence>
<dbReference type="Pfam" id="PF02768">
    <property type="entry name" value="DNA_pol3_beta_3"/>
    <property type="match status" value="1"/>
</dbReference>
<proteinExistence type="inferred from homology"/>
<dbReference type="AlphaFoldDB" id="A0A0G1UBM6"/>
<dbReference type="GO" id="GO:0008408">
    <property type="term" value="F:3'-5' exonuclease activity"/>
    <property type="evidence" value="ECO:0007669"/>
    <property type="project" value="InterPro"/>
</dbReference>
<evidence type="ECO:0000256" key="8">
    <source>
        <dbReference type="ARBA" id="ARBA00023125"/>
    </source>
</evidence>
<dbReference type="GO" id="GO:0005737">
    <property type="term" value="C:cytoplasm"/>
    <property type="evidence" value="ECO:0007669"/>
    <property type="project" value="UniProtKB-SubCell"/>
</dbReference>
<keyword evidence="7 9" id="KW-0239">DNA-directed DNA polymerase</keyword>
<dbReference type="PIRSF" id="PIRSF000804">
    <property type="entry name" value="DNA_pol_III_b"/>
    <property type="match status" value="1"/>
</dbReference>
<dbReference type="InterPro" id="IPR046938">
    <property type="entry name" value="DNA_clamp_sf"/>
</dbReference>
<evidence type="ECO:0000256" key="2">
    <source>
        <dbReference type="ARBA" id="ARBA00010752"/>
    </source>
</evidence>
<evidence type="ECO:0000313" key="13">
    <source>
        <dbReference type="EMBL" id="KKU91566.1"/>
    </source>
</evidence>
<dbReference type="GO" id="GO:0009360">
    <property type="term" value="C:DNA polymerase III complex"/>
    <property type="evidence" value="ECO:0007669"/>
    <property type="project" value="InterPro"/>
</dbReference>
<evidence type="ECO:0000256" key="6">
    <source>
        <dbReference type="ARBA" id="ARBA00022705"/>
    </source>
</evidence>
<evidence type="ECO:0000259" key="10">
    <source>
        <dbReference type="Pfam" id="PF00712"/>
    </source>
</evidence>
<reference evidence="13 14" key="1">
    <citation type="journal article" date="2015" name="Nature">
        <title>rRNA introns, odd ribosomes, and small enigmatic genomes across a large radiation of phyla.</title>
        <authorList>
            <person name="Brown C.T."/>
            <person name="Hug L.A."/>
            <person name="Thomas B.C."/>
            <person name="Sharon I."/>
            <person name="Castelle C.J."/>
            <person name="Singh A."/>
            <person name="Wilkins M.J."/>
            <person name="Williams K.H."/>
            <person name="Banfield J.F."/>
        </authorList>
    </citation>
    <scope>NUCLEOTIDE SEQUENCE [LARGE SCALE GENOMIC DNA]</scope>
</reference>
<dbReference type="Gene3D" id="3.10.150.10">
    <property type="entry name" value="DNA Polymerase III, subunit A, domain 2"/>
    <property type="match status" value="1"/>
</dbReference>